<evidence type="ECO:0000313" key="2">
    <source>
        <dbReference type="Proteomes" id="UP001165074"/>
    </source>
</evidence>
<comment type="caution">
    <text evidence="1">The sequence shown here is derived from an EMBL/GenBank/DDBJ whole genome shotgun (WGS) entry which is preliminary data.</text>
</comment>
<gene>
    <name evidence="1" type="ORF">Airi02_092160</name>
</gene>
<evidence type="ECO:0000313" key="1">
    <source>
        <dbReference type="EMBL" id="GLY91287.1"/>
    </source>
</evidence>
<dbReference type="EMBL" id="BSTK01000019">
    <property type="protein sequence ID" value="GLY91287.1"/>
    <property type="molecule type" value="Genomic_DNA"/>
</dbReference>
<dbReference type="RefSeq" id="WP_285582782.1">
    <property type="nucleotide sequence ID" value="NZ_BSTK01000019.1"/>
</dbReference>
<dbReference type="Proteomes" id="UP001165074">
    <property type="component" value="Unassembled WGS sequence"/>
</dbReference>
<accession>A0A9W6SFH8</accession>
<dbReference type="AlphaFoldDB" id="A0A9W6SFH8"/>
<proteinExistence type="predicted"/>
<sequence length="132" mass="12816">MADGGLLAGTAAARRVGGLLAGTAATSALADGGLLAGTAATSAFADGGLLAGFAAFGAARPAALSCVDGVEGWCADTPQPASVIPAAATRTMVPTGRLNILTTVFPAISLDGGAVIVRRLRGHPASLQFDLK</sequence>
<organism evidence="1 2">
    <name type="scientific">Actinoallomurus iriomotensis</name>
    <dbReference type="NCBI Taxonomy" id="478107"/>
    <lineage>
        <taxon>Bacteria</taxon>
        <taxon>Bacillati</taxon>
        <taxon>Actinomycetota</taxon>
        <taxon>Actinomycetes</taxon>
        <taxon>Streptosporangiales</taxon>
        <taxon>Thermomonosporaceae</taxon>
        <taxon>Actinoallomurus</taxon>
    </lineage>
</organism>
<reference evidence="1" key="1">
    <citation type="submission" date="2023-03" db="EMBL/GenBank/DDBJ databases">
        <title>Actinoallomurus iriomotensis NBRC 103684.</title>
        <authorList>
            <person name="Ichikawa N."/>
            <person name="Sato H."/>
            <person name="Tonouchi N."/>
        </authorList>
    </citation>
    <scope>NUCLEOTIDE SEQUENCE</scope>
    <source>
        <strain evidence="1">NBRC 103684</strain>
    </source>
</reference>
<protein>
    <submittedName>
        <fullName evidence="1">Uncharacterized protein</fullName>
    </submittedName>
</protein>
<name>A0A9W6SFH8_9ACTN</name>
<keyword evidence="2" id="KW-1185">Reference proteome</keyword>